<feature type="coiled-coil region" evidence="1">
    <location>
        <begin position="353"/>
        <end position="492"/>
    </location>
</feature>
<comment type="caution">
    <text evidence="3">The sequence shown here is derived from an EMBL/GenBank/DDBJ whole genome shotgun (WGS) entry which is preliminary data.</text>
</comment>
<gene>
    <name evidence="3" type="ORF">B5C34_00040</name>
</gene>
<keyword evidence="1" id="KW-0175">Coiled coil</keyword>
<dbReference type="RefSeq" id="WP_088710803.1">
    <property type="nucleotide sequence ID" value="NZ_NFZT01000001.1"/>
</dbReference>
<evidence type="ECO:0000313" key="3">
    <source>
        <dbReference type="EMBL" id="OWV32005.1"/>
    </source>
</evidence>
<dbReference type="InterPro" id="IPR027417">
    <property type="entry name" value="P-loop_NTPase"/>
</dbReference>
<feature type="domain" description="Rad50/SbcC-type AAA" evidence="2">
    <location>
        <begin position="9"/>
        <end position="218"/>
    </location>
</feature>
<organism evidence="3 4">
    <name type="scientific">Pacificimonas flava</name>
    <dbReference type="NCBI Taxonomy" id="1234595"/>
    <lineage>
        <taxon>Bacteria</taxon>
        <taxon>Pseudomonadati</taxon>
        <taxon>Pseudomonadota</taxon>
        <taxon>Alphaproteobacteria</taxon>
        <taxon>Sphingomonadales</taxon>
        <taxon>Sphingosinicellaceae</taxon>
        <taxon>Pacificimonas</taxon>
    </lineage>
</organism>
<evidence type="ECO:0000259" key="2">
    <source>
        <dbReference type="Pfam" id="PF13476"/>
    </source>
</evidence>
<dbReference type="Pfam" id="PF12532">
    <property type="entry name" value="DUF3732"/>
    <property type="match status" value="1"/>
</dbReference>
<dbReference type="OrthoDB" id="103556at2"/>
<proteinExistence type="predicted"/>
<evidence type="ECO:0000313" key="4">
    <source>
        <dbReference type="Proteomes" id="UP000198462"/>
    </source>
</evidence>
<dbReference type="GO" id="GO:0016887">
    <property type="term" value="F:ATP hydrolysis activity"/>
    <property type="evidence" value="ECO:0007669"/>
    <property type="project" value="InterPro"/>
</dbReference>
<accession>A0A219B100</accession>
<keyword evidence="4" id="KW-1185">Reference proteome</keyword>
<protein>
    <recommendedName>
        <fullName evidence="2">Rad50/SbcC-type AAA domain-containing protein</fullName>
    </recommendedName>
</protein>
<dbReference type="Gene3D" id="3.40.50.300">
    <property type="entry name" value="P-loop containing nucleotide triphosphate hydrolases"/>
    <property type="match status" value="1"/>
</dbReference>
<dbReference type="GO" id="GO:0006302">
    <property type="term" value="P:double-strand break repair"/>
    <property type="evidence" value="ECO:0007669"/>
    <property type="project" value="InterPro"/>
</dbReference>
<dbReference type="AlphaFoldDB" id="A0A219B100"/>
<dbReference type="Pfam" id="PF13476">
    <property type="entry name" value="AAA_23"/>
    <property type="match status" value="1"/>
</dbReference>
<dbReference type="EMBL" id="NFZT01000001">
    <property type="protein sequence ID" value="OWV32005.1"/>
    <property type="molecule type" value="Genomic_DNA"/>
</dbReference>
<evidence type="ECO:0000256" key="1">
    <source>
        <dbReference type="SAM" id="Coils"/>
    </source>
</evidence>
<name>A0A219B100_9SPHN</name>
<dbReference type="InterPro" id="IPR022205">
    <property type="entry name" value="DUF3732"/>
</dbReference>
<dbReference type="InterPro" id="IPR038729">
    <property type="entry name" value="Rad50/SbcC_AAA"/>
</dbReference>
<sequence>MRISEILVYSHDGQHRQITFSPSGLNIITGESKSGKSAIIHIIDYCLGSKNCHVPLGIIREKVSWYAVRLLLNGGELFIARKNPDSGKKTSYEIFLDTQPNSPPESRKEFEANSNLEGLRKLLSAAVGISENLHVPSKGQTRDSLEANFRHSIIYSFQDQSLIDNKNQLFYSQNETFVEFAIRDTLPYFLGAVDQDQLLNQNRLASLKRRLKQLEKQLAITVGWQEASMDRAQTFLAEARQVRLLAPDQRPVSPNTVFELLADVPAMSVEDPEFMDMDDELEKLEEERDGLRTEYFAIGKRIDDALSLSISRKEYGKELLEQRSRLSLLPDYDGKAVVCPLCHSVDEACEGLLELLNREISDVSDRIAELQVHGPRLQAHISRLEKRQAELREQISSSQAQINSILVQAERLREIRNLQARRARVQGRISAFLEQQTSSEERDELERKIEELRRSIVQIESNIDGDEFFTRLRNAEANLELLMTEYTRELQLEHSDGQTRLDTRRLTVISETRYGSIPLEDMGSGDNWVGCHVISHMALHNWFRAKNRPVPAFVVFDQPSKAHYPPELDDLSDVDDDDRRSVVRLFRFMYEKSNMDRPFQTIVLDHADEKEDWFQASVIERWREGEKLVPEDWPSR</sequence>
<reference evidence="4" key="1">
    <citation type="submission" date="2017-05" db="EMBL/GenBank/DDBJ databases">
        <authorList>
            <person name="Lin X."/>
        </authorList>
    </citation>
    <scope>NUCLEOTIDE SEQUENCE [LARGE SCALE GENOMIC DNA]</scope>
    <source>
        <strain evidence="4">JLT2012</strain>
    </source>
</reference>
<dbReference type="Proteomes" id="UP000198462">
    <property type="component" value="Unassembled WGS sequence"/>
</dbReference>